<comment type="caution">
    <text evidence="1">The sequence shown here is derived from an EMBL/GenBank/DDBJ whole genome shotgun (WGS) entry which is preliminary data.</text>
</comment>
<proteinExistence type="predicted"/>
<dbReference type="AlphaFoldDB" id="A0A420ZAL2"/>
<gene>
    <name evidence="1" type="ORF">DRH29_06020</name>
</gene>
<evidence type="ECO:0000313" key="2">
    <source>
        <dbReference type="Proteomes" id="UP000281261"/>
    </source>
</evidence>
<organism evidence="1 2">
    <name type="scientific">candidate division Kazan bacterium</name>
    <dbReference type="NCBI Taxonomy" id="2202143"/>
    <lineage>
        <taxon>Bacteria</taxon>
        <taxon>Bacteria division Kazan-3B-28</taxon>
    </lineage>
</organism>
<sequence length="67" mass="7787">MRSKNIFVISKKDVQSIALKKFGEKLSVEELEQVKKVEFGLECWEEVVIEAISEILECRKKENSTKN</sequence>
<reference evidence="1 2" key="1">
    <citation type="submission" date="2018-06" db="EMBL/GenBank/DDBJ databases">
        <title>Extensive metabolic versatility and redundancy in microbially diverse, dynamic hydrothermal sediments.</title>
        <authorList>
            <person name="Dombrowski N."/>
            <person name="Teske A."/>
            <person name="Baker B.J."/>
        </authorList>
    </citation>
    <scope>NUCLEOTIDE SEQUENCE [LARGE SCALE GENOMIC DNA]</scope>
    <source>
        <strain evidence="1">B79_G16</strain>
    </source>
</reference>
<dbReference type="EMBL" id="QMNG01000135">
    <property type="protein sequence ID" value="RLC35614.1"/>
    <property type="molecule type" value="Genomic_DNA"/>
</dbReference>
<name>A0A420ZAL2_UNCK3</name>
<evidence type="ECO:0000313" key="1">
    <source>
        <dbReference type="EMBL" id="RLC35614.1"/>
    </source>
</evidence>
<dbReference type="Proteomes" id="UP000281261">
    <property type="component" value="Unassembled WGS sequence"/>
</dbReference>
<protein>
    <submittedName>
        <fullName evidence="1">Uncharacterized protein</fullName>
    </submittedName>
</protein>
<accession>A0A420ZAL2</accession>